<protein>
    <recommendedName>
        <fullName evidence="3">MoaD/ThiS family protein</fullName>
    </recommendedName>
</protein>
<dbReference type="EMBL" id="BSDR01000001">
    <property type="protein sequence ID" value="GLI34476.1"/>
    <property type="molecule type" value="Genomic_DNA"/>
</dbReference>
<dbReference type="CDD" id="cd17040">
    <property type="entry name" value="Ubl_MoaD_like"/>
    <property type="match status" value="1"/>
</dbReference>
<gene>
    <name evidence="1" type="ORF">DAMNIGENAA_19090</name>
</gene>
<evidence type="ECO:0000313" key="1">
    <source>
        <dbReference type="EMBL" id="GLI34476.1"/>
    </source>
</evidence>
<dbReference type="Gene3D" id="3.10.20.30">
    <property type="match status" value="1"/>
</dbReference>
<evidence type="ECO:0008006" key="3">
    <source>
        <dbReference type="Google" id="ProtNLM"/>
    </source>
</evidence>
<dbReference type="AlphaFoldDB" id="A0A9W6FTW5"/>
<accession>A0A9W6FTW5</accession>
<dbReference type="Proteomes" id="UP001144372">
    <property type="component" value="Unassembled WGS sequence"/>
</dbReference>
<name>A0A9W6FTW5_9BACT</name>
<dbReference type="Pfam" id="PF02597">
    <property type="entry name" value="ThiS"/>
    <property type="match status" value="1"/>
</dbReference>
<proteinExistence type="predicted"/>
<evidence type="ECO:0000313" key="2">
    <source>
        <dbReference type="Proteomes" id="UP001144372"/>
    </source>
</evidence>
<dbReference type="InterPro" id="IPR012675">
    <property type="entry name" value="Beta-grasp_dom_sf"/>
</dbReference>
<dbReference type="InterPro" id="IPR016155">
    <property type="entry name" value="Mopterin_synth/thiamin_S_b"/>
</dbReference>
<comment type="caution">
    <text evidence="1">The sequence shown here is derived from an EMBL/GenBank/DDBJ whole genome shotgun (WGS) entry which is preliminary data.</text>
</comment>
<keyword evidence="2" id="KW-1185">Reference proteome</keyword>
<dbReference type="RefSeq" id="WP_281793748.1">
    <property type="nucleotide sequence ID" value="NZ_BSDR01000001.1"/>
</dbReference>
<dbReference type="SUPFAM" id="SSF54285">
    <property type="entry name" value="MoaD/ThiS"/>
    <property type="match status" value="1"/>
</dbReference>
<reference evidence="1" key="1">
    <citation type="submission" date="2022-12" db="EMBL/GenBank/DDBJ databases">
        <title>Reference genome sequencing for broad-spectrum identification of bacterial and archaeal isolates by mass spectrometry.</title>
        <authorList>
            <person name="Sekiguchi Y."/>
            <person name="Tourlousse D.M."/>
        </authorList>
    </citation>
    <scope>NUCLEOTIDE SEQUENCE</scope>
    <source>
        <strain evidence="1">ASRB1</strain>
    </source>
</reference>
<organism evidence="1 2">
    <name type="scientific">Desulforhabdus amnigena</name>
    <dbReference type="NCBI Taxonomy" id="40218"/>
    <lineage>
        <taxon>Bacteria</taxon>
        <taxon>Pseudomonadati</taxon>
        <taxon>Thermodesulfobacteriota</taxon>
        <taxon>Syntrophobacteria</taxon>
        <taxon>Syntrophobacterales</taxon>
        <taxon>Syntrophobacteraceae</taxon>
        <taxon>Desulforhabdus</taxon>
    </lineage>
</organism>
<dbReference type="InterPro" id="IPR003749">
    <property type="entry name" value="ThiS/MoaD-like"/>
</dbReference>
<sequence>MALKVLLAATLRKHVPGYDGAVGHEMEVPPGATVRDVARQLGIPEDEVKLIMVDGIGCKWETVLKGDERVALFPPVGGG</sequence>